<dbReference type="EMBL" id="JADOUA010000001">
    <property type="protein sequence ID" value="MBG6093478.1"/>
    <property type="molecule type" value="Genomic_DNA"/>
</dbReference>
<keyword evidence="2" id="KW-1185">Reference proteome</keyword>
<comment type="caution">
    <text evidence="1">The sequence shown here is derived from an EMBL/GenBank/DDBJ whole genome shotgun (WGS) entry which is preliminary data.</text>
</comment>
<proteinExistence type="predicted"/>
<dbReference type="Proteomes" id="UP000614047">
    <property type="component" value="Unassembled WGS sequence"/>
</dbReference>
<dbReference type="AlphaFoldDB" id="A0A931DRK7"/>
<evidence type="ECO:0008006" key="3">
    <source>
        <dbReference type="Google" id="ProtNLM"/>
    </source>
</evidence>
<name>A0A931DRK7_9ACTN</name>
<dbReference type="PROSITE" id="PS51257">
    <property type="entry name" value="PROKAR_LIPOPROTEIN"/>
    <property type="match status" value="1"/>
</dbReference>
<accession>A0A931DRK7</accession>
<protein>
    <recommendedName>
        <fullName evidence="3">DUF4333 domain-containing protein</fullName>
    </recommendedName>
</protein>
<sequence length="132" mass="13981">MRRVPRGPRTPRSLKAGALVALLVLTSSGCEVMERISEGAYRTAVADGTRAELERRGIPTPDRPHCRTPATGVASVVRVRCTGRTASGARVVVTGGADRADTDRPRESYTVTVDGRVVLRTACLGLGCPAPR</sequence>
<reference evidence="1" key="1">
    <citation type="submission" date="2020-11" db="EMBL/GenBank/DDBJ databases">
        <title>Sequencing the genomes of 1000 actinobacteria strains.</title>
        <authorList>
            <person name="Klenk H.-P."/>
        </authorList>
    </citation>
    <scope>NUCLEOTIDE SEQUENCE</scope>
    <source>
        <strain evidence="1">DSM 43175</strain>
    </source>
</reference>
<organism evidence="1 2">
    <name type="scientific">Actinomadura viridis</name>
    <dbReference type="NCBI Taxonomy" id="58110"/>
    <lineage>
        <taxon>Bacteria</taxon>
        <taxon>Bacillati</taxon>
        <taxon>Actinomycetota</taxon>
        <taxon>Actinomycetes</taxon>
        <taxon>Streptosporangiales</taxon>
        <taxon>Thermomonosporaceae</taxon>
        <taxon>Actinomadura</taxon>
    </lineage>
</organism>
<gene>
    <name evidence="1" type="ORF">IW256_007591</name>
</gene>
<dbReference type="RefSeq" id="WP_197015533.1">
    <property type="nucleotide sequence ID" value="NZ_BAABES010000003.1"/>
</dbReference>
<evidence type="ECO:0000313" key="2">
    <source>
        <dbReference type="Proteomes" id="UP000614047"/>
    </source>
</evidence>
<evidence type="ECO:0000313" key="1">
    <source>
        <dbReference type="EMBL" id="MBG6093478.1"/>
    </source>
</evidence>